<dbReference type="GO" id="GO:0005816">
    <property type="term" value="C:spindle pole body"/>
    <property type="evidence" value="ECO:0007669"/>
    <property type="project" value="UniProtKB-ARBA"/>
</dbReference>
<dbReference type="GO" id="GO:0043015">
    <property type="term" value="F:gamma-tubulin binding"/>
    <property type="evidence" value="ECO:0007669"/>
    <property type="project" value="InterPro"/>
</dbReference>
<dbReference type="PANTHER" id="PTHR19302">
    <property type="entry name" value="GAMMA TUBULIN COMPLEX PROTEIN"/>
    <property type="match status" value="1"/>
</dbReference>
<dbReference type="Pfam" id="PF04130">
    <property type="entry name" value="GCP_C_terminal"/>
    <property type="match status" value="1"/>
</dbReference>
<dbReference type="Pfam" id="PF17681">
    <property type="entry name" value="GCP_N_terminal"/>
    <property type="match status" value="1"/>
</dbReference>
<sequence length="903" mass="102576">MNRAPQNNSLTNFFHTSPQPPDLPRTANPPESQSDYISKQLLALVKHLLQIDTTTTTTTGADRSPYASLGISIATNADSARNGAAGDTKVKEIYKHALRILGSRLTPSVVTDEMHLVDQIKKKLIREQRSSTKAIRFSNLYGKLSSQTTLTRRWAIMYFLLSASEKPSSHSMEFNSLADSAPVEQTFAAMGLQNISPAAAPNQRMDGDPRSSARIFGNQRNNDDSQANSPQPQPSKSSKDSQLSGLAAYKQYLAAGDSTYEVSETALLRDAIFMFQGIDGRYVKFAEDAGSYVIDNKVAIPRSTRDLIHRLSELGWLYKRVHMFVRVRADDTSIGLVGQSFCSALQRELTDYYRLIAVLEAQIAKDDASNRGGSVTTKGLSLKRLLVWTQDSMQRLRLMSVLVDVCAVLISILCFGLLPEQKGGQLVNTIYGYTSHGDPFIHNFINHLLEDVSKPFYEMLQRWIYEGELEDPYNEFFVACDDSVQEEELWLRKYSMREDMLPSFIGKALAQKIFSIGKSLNFIRYSCHDDTLVSKPGDIVSDRLQVLKYGDIVTVESSIDAAYTETSRRLLDLLSNKYKLMEHFRALKRYLLLGQGDFIQYLMDSLGDGLDKAANTLYRHNLTGTLETAIRASNAQYDDPEILRRLDVRLLEVSPGDLGWDVFTLDYHVDSPINTVFTPQAMHQYLKLFNFLWRLKRVEHTLSAAWRRMVTSGRKFGMITEIELDLHVTRITVSEMIHFVYQLQYYYLFEVLECSWEELMNFVQHKCIDLNSLIDAHSRYLNGITDKGFLVGSKNQDRLTGFALAEVERREKMARDARKRTKSGKWGLTEDDGNIDRLPVSDFEDKLPKIRDRLKETSVKFKEEVNALLGVLSSYQDEDLRSLLTRLDYNEFYRQPETAAGKG</sequence>
<evidence type="ECO:0000256" key="4">
    <source>
        <dbReference type="ARBA" id="ARBA00022701"/>
    </source>
</evidence>
<proteinExistence type="inferred from homology"/>
<feature type="region of interest" description="Disordered" evidence="6">
    <location>
        <begin position="198"/>
        <end position="242"/>
    </location>
</feature>
<feature type="domain" description="Gamma tubulin complex component protein N-terminal" evidence="8">
    <location>
        <begin position="268"/>
        <end position="577"/>
    </location>
</feature>
<evidence type="ECO:0000256" key="1">
    <source>
        <dbReference type="ARBA" id="ARBA00004245"/>
    </source>
</evidence>
<comment type="caution">
    <text evidence="9">The sequence shown here is derived from an EMBL/GenBank/DDBJ whole genome shotgun (WGS) entry which is preliminary data.</text>
</comment>
<dbReference type="FunFam" id="1.20.120.1900:FF:000003">
    <property type="entry name" value="Gamma-tubulin complex component"/>
    <property type="match status" value="1"/>
</dbReference>
<comment type="subcellular location">
    <subcellularLocation>
        <location evidence="1">Cytoplasm</location>
        <location evidence="1">Cytoskeleton</location>
    </subcellularLocation>
</comment>
<reference evidence="9 10" key="1">
    <citation type="journal article" date="2018" name="New Phytol.">
        <title>Phylogenomics of Endogonaceae and evolution of mycorrhizas within Mucoromycota.</title>
        <authorList>
            <person name="Chang Y."/>
            <person name="Desiro A."/>
            <person name="Na H."/>
            <person name="Sandor L."/>
            <person name="Lipzen A."/>
            <person name="Clum A."/>
            <person name="Barry K."/>
            <person name="Grigoriev I.V."/>
            <person name="Martin F.M."/>
            <person name="Stajich J.E."/>
            <person name="Smith M.E."/>
            <person name="Bonito G."/>
            <person name="Spatafora J.W."/>
        </authorList>
    </citation>
    <scope>NUCLEOTIDE SEQUENCE [LARGE SCALE GENOMIC DNA]</scope>
    <source>
        <strain evidence="9 10">AD002</strain>
    </source>
</reference>
<dbReference type="GO" id="GO:0051011">
    <property type="term" value="F:microtubule minus-end binding"/>
    <property type="evidence" value="ECO:0007669"/>
    <property type="project" value="TreeGrafter"/>
</dbReference>
<evidence type="ECO:0000256" key="6">
    <source>
        <dbReference type="SAM" id="MobiDB-lite"/>
    </source>
</evidence>
<dbReference type="GO" id="GO:0000278">
    <property type="term" value="P:mitotic cell cycle"/>
    <property type="evidence" value="ECO:0007669"/>
    <property type="project" value="TreeGrafter"/>
</dbReference>
<evidence type="ECO:0000259" key="8">
    <source>
        <dbReference type="Pfam" id="PF17681"/>
    </source>
</evidence>
<dbReference type="InterPro" id="IPR041470">
    <property type="entry name" value="GCP_N"/>
</dbReference>
<evidence type="ECO:0000259" key="7">
    <source>
        <dbReference type="Pfam" id="PF04130"/>
    </source>
</evidence>
<evidence type="ECO:0000313" key="9">
    <source>
        <dbReference type="EMBL" id="RUS35296.1"/>
    </source>
</evidence>
<dbReference type="GO" id="GO:0031122">
    <property type="term" value="P:cytoplasmic microtubule organization"/>
    <property type="evidence" value="ECO:0007669"/>
    <property type="project" value="TreeGrafter"/>
</dbReference>
<comment type="similarity">
    <text evidence="2">Belongs to the TUBGCP family.</text>
</comment>
<name>A0A433QZS3_9FUNG</name>
<dbReference type="Proteomes" id="UP000274822">
    <property type="component" value="Unassembled WGS sequence"/>
</dbReference>
<evidence type="ECO:0000256" key="5">
    <source>
        <dbReference type="ARBA" id="ARBA00023212"/>
    </source>
</evidence>
<gene>
    <name evidence="9" type="ORF">BC938DRAFT_472855</name>
</gene>
<feature type="domain" description="Gamma tubulin complex component C-terminal" evidence="7">
    <location>
        <begin position="580"/>
        <end position="893"/>
    </location>
</feature>
<dbReference type="InterPro" id="IPR007259">
    <property type="entry name" value="GCP"/>
</dbReference>
<dbReference type="Gene3D" id="1.20.120.1900">
    <property type="entry name" value="Gamma-tubulin complex, C-terminal domain"/>
    <property type="match status" value="1"/>
</dbReference>
<dbReference type="AlphaFoldDB" id="A0A433QZS3"/>
<feature type="region of interest" description="Disordered" evidence="6">
    <location>
        <begin position="1"/>
        <end position="33"/>
    </location>
</feature>
<dbReference type="GO" id="GO:0051321">
    <property type="term" value="P:meiotic cell cycle"/>
    <property type="evidence" value="ECO:0007669"/>
    <property type="project" value="TreeGrafter"/>
</dbReference>
<dbReference type="GO" id="GO:0005874">
    <property type="term" value="C:microtubule"/>
    <property type="evidence" value="ECO:0007669"/>
    <property type="project" value="UniProtKB-KW"/>
</dbReference>
<keyword evidence="10" id="KW-1185">Reference proteome</keyword>
<evidence type="ECO:0000256" key="3">
    <source>
        <dbReference type="ARBA" id="ARBA00022490"/>
    </source>
</evidence>
<keyword evidence="5" id="KW-0206">Cytoskeleton</keyword>
<dbReference type="InterPro" id="IPR042241">
    <property type="entry name" value="GCP_C_sf"/>
</dbReference>
<dbReference type="PANTHER" id="PTHR19302:SF14">
    <property type="entry name" value="GAMMA-TUBULIN COMPLEX COMPONENT 3"/>
    <property type="match status" value="1"/>
</dbReference>
<dbReference type="GO" id="GO:0051225">
    <property type="term" value="P:spindle assembly"/>
    <property type="evidence" value="ECO:0007669"/>
    <property type="project" value="TreeGrafter"/>
</dbReference>
<evidence type="ECO:0000256" key="2">
    <source>
        <dbReference type="ARBA" id="ARBA00010337"/>
    </source>
</evidence>
<keyword evidence="4" id="KW-0493">Microtubule</keyword>
<keyword evidence="3" id="KW-0963">Cytoplasm</keyword>
<dbReference type="GO" id="GO:0000930">
    <property type="term" value="C:gamma-tubulin complex"/>
    <property type="evidence" value="ECO:0007669"/>
    <property type="project" value="TreeGrafter"/>
</dbReference>
<accession>A0A433QZS3</accession>
<organism evidence="9 10">
    <name type="scientific">Jimgerdemannia flammicorona</name>
    <dbReference type="NCBI Taxonomy" id="994334"/>
    <lineage>
        <taxon>Eukaryota</taxon>
        <taxon>Fungi</taxon>
        <taxon>Fungi incertae sedis</taxon>
        <taxon>Mucoromycota</taxon>
        <taxon>Mucoromycotina</taxon>
        <taxon>Endogonomycetes</taxon>
        <taxon>Endogonales</taxon>
        <taxon>Endogonaceae</taxon>
        <taxon>Jimgerdemannia</taxon>
    </lineage>
</organism>
<protein>
    <submittedName>
        <fullName evidence="9">Spc98 family-domain-containing protein</fullName>
    </submittedName>
</protein>
<dbReference type="GO" id="GO:0007020">
    <property type="term" value="P:microtubule nucleation"/>
    <property type="evidence" value="ECO:0007669"/>
    <property type="project" value="InterPro"/>
</dbReference>
<dbReference type="GO" id="GO:0000922">
    <property type="term" value="C:spindle pole"/>
    <property type="evidence" value="ECO:0007669"/>
    <property type="project" value="InterPro"/>
</dbReference>
<feature type="compositionally biased region" description="Polar residues" evidence="6">
    <location>
        <begin position="1"/>
        <end position="17"/>
    </location>
</feature>
<dbReference type="InterPro" id="IPR040457">
    <property type="entry name" value="GCP_C"/>
</dbReference>
<evidence type="ECO:0000313" key="10">
    <source>
        <dbReference type="Proteomes" id="UP000274822"/>
    </source>
</evidence>
<feature type="compositionally biased region" description="Low complexity" evidence="6">
    <location>
        <begin position="224"/>
        <end position="242"/>
    </location>
</feature>
<dbReference type="EMBL" id="RBNJ01000145">
    <property type="protein sequence ID" value="RUS35296.1"/>
    <property type="molecule type" value="Genomic_DNA"/>
</dbReference>